<dbReference type="GO" id="GO:0000139">
    <property type="term" value="C:Golgi membrane"/>
    <property type="evidence" value="ECO:0007669"/>
    <property type="project" value="TreeGrafter"/>
</dbReference>
<dbReference type="PANTHER" id="PTHR10778">
    <property type="entry name" value="SOLUTE CARRIER FAMILY 35 MEMBER B"/>
    <property type="match status" value="1"/>
</dbReference>
<feature type="transmembrane region" description="Helical" evidence="8">
    <location>
        <begin position="43"/>
        <end position="64"/>
    </location>
</feature>
<feature type="transmembrane region" description="Helical" evidence="8">
    <location>
        <begin position="7"/>
        <end position="23"/>
    </location>
</feature>
<evidence type="ECO:0000256" key="6">
    <source>
        <dbReference type="ARBA" id="ARBA00023136"/>
    </source>
</evidence>
<organism evidence="9">
    <name type="scientific">Diabrotica virgifera virgifera</name>
    <name type="common">western corn rootworm</name>
    <dbReference type="NCBI Taxonomy" id="50390"/>
    <lineage>
        <taxon>Eukaryota</taxon>
        <taxon>Metazoa</taxon>
        <taxon>Ecdysozoa</taxon>
        <taxon>Arthropoda</taxon>
        <taxon>Hexapoda</taxon>
        <taxon>Insecta</taxon>
        <taxon>Pterygota</taxon>
        <taxon>Neoptera</taxon>
        <taxon>Endopterygota</taxon>
        <taxon>Coleoptera</taxon>
        <taxon>Polyphaga</taxon>
        <taxon>Cucujiformia</taxon>
        <taxon>Chrysomeloidea</taxon>
        <taxon>Chrysomelidae</taxon>
        <taxon>Galerucinae</taxon>
        <taxon>Diabroticina</taxon>
        <taxon>Diabroticites</taxon>
        <taxon>Diabrotica</taxon>
    </lineage>
</organism>
<evidence type="ECO:0000256" key="7">
    <source>
        <dbReference type="ARBA" id="ARBA00039668"/>
    </source>
</evidence>
<dbReference type="GO" id="GO:0005789">
    <property type="term" value="C:endoplasmic reticulum membrane"/>
    <property type="evidence" value="ECO:0007669"/>
    <property type="project" value="TreeGrafter"/>
</dbReference>
<feature type="transmembrane region" description="Helical" evidence="8">
    <location>
        <begin position="370"/>
        <end position="392"/>
    </location>
</feature>
<keyword evidence="5 8" id="KW-1133">Transmembrane helix</keyword>
<feature type="transmembrane region" description="Helical" evidence="8">
    <location>
        <begin position="309"/>
        <end position="330"/>
    </location>
</feature>
<proteinExistence type="inferred from homology"/>
<dbReference type="InterPro" id="IPR013657">
    <property type="entry name" value="SCL35B1-4/HUT1"/>
</dbReference>
<reference evidence="9" key="1">
    <citation type="submission" date="2025-08" db="UniProtKB">
        <authorList>
            <consortium name="RefSeq"/>
        </authorList>
    </citation>
    <scope>IDENTIFICATION</scope>
    <source>
        <tissue evidence="9">Whole insect</tissue>
    </source>
</reference>
<name>A0A6P7GYA6_DIAVI</name>
<keyword evidence="6 8" id="KW-0472">Membrane</keyword>
<keyword evidence="4 8" id="KW-0812">Transmembrane</keyword>
<evidence type="ECO:0000256" key="1">
    <source>
        <dbReference type="ARBA" id="ARBA00004141"/>
    </source>
</evidence>
<feature type="transmembrane region" description="Helical" evidence="8">
    <location>
        <begin position="271"/>
        <end position="288"/>
    </location>
</feature>
<dbReference type="Pfam" id="PF08449">
    <property type="entry name" value="UAA"/>
    <property type="match status" value="1"/>
</dbReference>
<feature type="transmembrane region" description="Helical" evidence="8">
    <location>
        <begin position="398"/>
        <end position="416"/>
    </location>
</feature>
<protein>
    <recommendedName>
        <fullName evidence="7">Adenosine 3'-phospho 5'-phosphosulfate transporter 1</fullName>
    </recommendedName>
</protein>
<comment type="subcellular location">
    <subcellularLocation>
        <location evidence="1">Membrane</location>
        <topology evidence="1">Multi-pass membrane protein</topology>
    </subcellularLocation>
</comment>
<comment type="similarity">
    <text evidence="2">Belongs to the nucleotide-sugar transporter family. SLC35B subfamily.</text>
</comment>
<dbReference type="GO" id="GO:0046964">
    <property type="term" value="F:3'-phosphoadenosine 5'-phosphosulfate transmembrane transporter activity"/>
    <property type="evidence" value="ECO:0007669"/>
    <property type="project" value="TreeGrafter"/>
</dbReference>
<sequence>MANNSELFICLIVISSIVFLYIVNRSVLNTELVQNPPEDFSWIIHGVRNILGYATLFLPGYLVLRYVQKTNYINKSGRGVMGALIRTCFGEEDTLPVATNSRTPLQERTLLQDGVLLLFYFFGLQLSYLLWGVLQEKIMTQAYESSNKDIGYFKDSQFLVFVNRILAFLVSASILLCKRQPRHKCPLYKYVFCSFSNIMSSWCQYEALKYVSFPHQVLAKASKTIPVMIMGRFMSKTKYEYYEYVTAVILSVGMLIFMIDTGNDRSNSTVTTFAGVILLVSYIVFDSFTSNWQGSLFKKYEMKPIQMMCFVNFFSSIFTAVSLLQQGGFLNSLTFMLKFPTFSIDIIILSLCGTCGQLFIYNTVSTFGPLMFVIISTIRQGFSVLLSCIIYHHNVSLFGAIGLILVFLSIFLRIYCSYRIKSQKQLHQSTSTLKNQMK</sequence>
<feature type="transmembrane region" description="Helical" evidence="8">
    <location>
        <begin position="241"/>
        <end position="259"/>
    </location>
</feature>
<dbReference type="PANTHER" id="PTHR10778:SF13">
    <property type="entry name" value="ADENOSINE 3'-PHOSPHO 5'-PHOSPHOSULFATE TRANSPORTER 1"/>
    <property type="match status" value="1"/>
</dbReference>
<feature type="transmembrane region" description="Helical" evidence="8">
    <location>
        <begin position="158"/>
        <end position="177"/>
    </location>
</feature>
<dbReference type="RefSeq" id="XP_028151102.1">
    <property type="nucleotide sequence ID" value="XM_028295301.1"/>
</dbReference>
<feature type="transmembrane region" description="Helical" evidence="8">
    <location>
        <begin position="342"/>
        <end position="361"/>
    </location>
</feature>
<dbReference type="AlphaFoldDB" id="A0A6P7GYA6"/>
<accession>A0A6P7GYA6</accession>
<evidence type="ECO:0000256" key="8">
    <source>
        <dbReference type="SAM" id="Phobius"/>
    </source>
</evidence>
<dbReference type="FunCoup" id="A0A6P7GYA6">
    <property type="interactions" value="1095"/>
</dbReference>
<evidence type="ECO:0000256" key="2">
    <source>
        <dbReference type="ARBA" id="ARBA00010694"/>
    </source>
</evidence>
<evidence type="ECO:0000256" key="5">
    <source>
        <dbReference type="ARBA" id="ARBA00022989"/>
    </source>
</evidence>
<keyword evidence="3" id="KW-0813">Transport</keyword>
<evidence type="ECO:0000313" key="9">
    <source>
        <dbReference type="RefSeq" id="XP_028151102.1"/>
    </source>
</evidence>
<evidence type="ECO:0000256" key="3">
    <source>
        <dbReference type="ARBA" id="ARBA00022448"/>
    </source>
</evidence>
<dbReference type="InParanoid" id="A0A6P7GYA6"/>
<evidence type="ECO:0000256" key="4">
    <source>
        <dbReference type="ARBA" id="ARBA00022692"/>
    </source>
</evidence>
<gene>
    <name evidence="9" type="primary">LOC114344468</name>
</gene>
<feature type="transmembrane region" description="Helical" evidence="8">
    <location>
        <begin position="115"/>
        <end position="134"/>
    </location>
</feature>